<dbReference type="RefSeq" id="WP_051527714.1">
    <property type="nucleotide sequence ID" value="NZ_JBHLZN010000001.1"/>
</dbReference>
<keyword evidence="2" id="KW-0805">Transcription regulation</keyword>
<dbReference type="InterPro" id="IPR058163">
    <property type="entry name" value="LysR-type_TF_proteobact-type"/>
</dbReference>
<dbReference type="PANTHER" id="PTHR30537:SF26">
    <property type="entry name" value="GLYCINE CLEAVAGE SYSTEM TRANSCRIPTIONAL ACTIVATOR"/>
    <property type="match status" value="1"/>
</dbReference>
<proteinExistence type="inferred from homology"/>
<dbReference type="Proteomes" id="UP001589628">
    <property type="component" value="Unassembled WGS sequence"/>
</dbReference>
<dbReference type="Pfam" id="PF00126">
    <property type="entry name" value="HTH_1"/>
    <property type="match status" value="1"/>
</dbReference>
<evidence type="ECO:0000259" key="5">
    <source>
        <dbReference type="PROSITE" id="PS50931"/>
    </source>
</evidence>
<evidence type="ECO:0000256" key="3">
    <source>
        <dbReference type="ARBA" id="ARBA00023125"/>
    </source>
</evidence>
<reference evidence="6 7" key="1">
    <citation type="submission" date="2024-09" db="EMBL/GenBank/DDBJ databases">
        <authorList>
            <person name="Sun Q."/>
            <person name="Mori K."/>
        </authorList>
    </citation>
    <scope>NUCLEOTIDE SEQUENCE [LARGE SCALE GENOMIC DNA]</scope>
    <source>
        <strain evidence="6 7">ATCC 51285</strain>
    </source>
</reference>
<dbReference type="InterPro" id="IPR036388">
    <property type="entry name" value="WH-like_DNA-bd_sf"/>
</dbReference>
<comment type="similarity">
    <text evidence="1">Belongs to the LysR transcriptional regulatory family.</text>
</comment>
<evidence type="ECO:0000313" key="7">
    <source>
        <dbReference type="Proteomes" id="UP001589628"/>
    </source>
</evidence>
<dbReference type="InterPro" id="IPR036390">
    <property type="entry name" value="WH_DNA-bd_sf"/>
</dbReference>
<organism evidence="6 7">
    <name type="scientific">Balneatrix alpica</name>
    <dbReference type="NCBI Taxonomy" id="75684"/>
    <lineage>
        <taxon>Bacteria</taxon>
        <taxon>Pseudomonadati</taxon>
        <taxon>Pseudomonadota</taxon>
        <taxon>Gammaproteobacteria</taxon>
        <taxon>Oceanospirillales</taxon>
        <taxon>Balneatrichaceae</taxon>
        <taxon>Balneatrix</taxon>
    </lineage>
</organism>
<dbReference type="Pfam" id="PF03466">
    <property type="entry name" value="LysR_substrate"/>
    <property type="match status" value="1"/>
</dbReference>
<dbReference type="Gene3D" id="3.40.190.10">
    <property type="entry name" value="Periplasmic binding protein-like II"/>
    <property type="match status" value="2"/>
</dbReference>
<evidence type="ECO:0000313" key="6">
    <source>
        <dbReference type="EMBL" id="MFB9885231.1"/>
    </source>
</evidence>
<keyword evidence="4" id="KW-0804">Transcription</keyword>
<keyword evidence="3" id="KW-0238">DNA-binding</keyword>
<accession>A0ABV5Z7H4</accession>
<dbReference type="PRINTS" id="PR00039">
    <property type="entry name" value="HTHLYSR"/>
</dbReference>
<dbReference type="PROSITE" id="PS50931">
    <property type="entry name" value="HTH_LYSR"/>
    <property type="match status" value="1"/>
</dbReference>
<protein>
    <submittedName>
        <fullName evidence="6">LysR substrate-binding domain-containing protein</fullName>
    </submittedName>
</protein>
<evidence type="ECO:0000256" key="2">
    <source>
        <dbReference type="ARBA" id="ARBA00023015"/>
    </source>
</evidence>
<dbReference type="PANTHER" id="PTHR30537">
    <property type="entry name" value="HTH-TYPE TRANSCRIPTIONAL REGULATOR"/>
    <property type="match status" value="1"/>
</dbReference>
<dbReference type="CDD" id="cd08432">
    <property type="entry name" value="PBP2_GcdR_TrpI_HvrB_AmpR_like"/>
    <property type="match status" value="1"/>
</dbReference>
<keyword evidence="7" id="KW-1185">Reference proteome</keyword>
<dbReference type="SUPFAM" id="SSF46785">
    <property type="entry name" value="Winged helix' DNA-binding domain"/>
    <property type="match status" value="1"/>
</dbReference>
<dbReference type="InterPro" id="IPR005119">
    <property type="entry name" value="LysR_subst-bd"/>
</dbReference>
<name>A0ABV5Z7H4_9GAMM</name>
<feature type="domain" description="HTH lysR-type" evidence="5">
    <location>
        <begin position="12"/>
        <end position="63"/>
    </location>
</feature>
<dbReference type="EMBL" id="JBHLZN010000001">
    <property type="protein sequence ID" value="MFB9885231.1"/>
    <property type="molecule type" value="Genomic_DNA"/>
</dbReference>
<evidence type="ECO:0000256" key="1">
    <source>
        <dbReference type="ARBA" id="ARBA00009437"/>
    </source>
</evidence>
<dbReference type="SUPFAM" id="SSF53850">
    <property type="entry name" value="Periplasmic binding protein-like II"/>
    <property type="match status" value="1"/>
</dbReference>
<gene>
    <name evidence="6" type="ORF">ACFFLH_02230</name>
</gene>
<dbReference type="Gene3D" id="1.10.10.10">
    <property type="entry name" value="Winged helix-like DNA-binding domain superfamily/Winged helix DNA-binding domain"/>
    <property type="match status" value="1"/>
</dbReference>
<evidence type="ECO:0000256" key="4">
    <source>
        <dbReference type="ARBA" id="ARBA00023163"/>
    </source>
</evidence>
<sequence length="314" mass="35682">MDKRFAHLGAVRCFAEAARLQSYTQAAETLHVTQAAVSQQIRHLETVLGVKLFARQGRHMVLTPAGERFYVYVEQAFQALQLGFDAISQEQDSGVLNISVLPSFAARWLMPRLWRFAHQYPHIEVRISTSGEVVDMREGSMDLGIRFGLGRYPGTQTELLMPDSLLVVCAPQIAAKIERIDDLYRFLLIDGLETKVQNWQTWLNYAGYELDLQRFQQNRMLKLENASMGLDIVLAGHGVCVCRRSLVEHLLSTGQLVQPFIEEMPLEQAYYLAYRADSPRIERIRTFTDWLHSEVGKLPFDLDACCQESAALAS</sequence>
<dbReference type="InterPro" id="IPR000847">
    <property type="entry name" value="LysR_HTH_N"/>
</dbReference>
<comment type="caution">
    <text evidence="6">The sequence shown here is derived from an EMBL/GenBank/DDBJ whole genome shotgun (WGS) entry which is preliminary data.</text>
</comment>